<reference evidence="1 2" key="1">
    <citation type="submission" date="2022-11" db="EMBL/GenBank/DDBJ databases">
        <title>Nonomuraea corallina sp. nov., a new species of the genus Nonomuraea isolated from sea side sediment in Thai sea.</title>
        <authorList>
            <person name="Ngamcharungchit C."/>
            <person name="Matsumoto A."/>
            <person name="Suriyachadkun C."/>
            <person name="Panbangred W."/>
            <person name="Inahashi Y."/>
            <person name="Intra B."/>
        </authorList>
    </citation>
    <scope>NUCLEOTIDE SEQUENCE [LARGE SCALE GENOMIC DNA]</scope>
    <source>
        <strain evidence="1 2">DSM 43553</strain>
    </source>
</reference>
<accession>A0ABT4T141</accession>
<dbReference type="EMBL" id="JAPNUD010000052">
    <property type="protein sequence ID" value="MDA0642860.1"/>
    <property type="molecule type" value="Genomic_DNA"/>
</dbReference>
<gene>
    <name evidence="1" type="ORF">OUY24_19710</name>
</gene>
<sequence>MILFGGTSFDDNLGAPRQADFAEKPFETSAARAFGANCAIVDVDRDDSVDGHLCEPLGYGELPLDGLVTPMQARALADPERFKCDTDVVLVDGVDDDRGHRVDAVVARAPTEALINIGHKH</sequence>
<evidence type="ECO:0000313" key="2">
    <source>
        <dbReference type="Proteomes" id="UP001212498"/>
    </source>
</evidence>
<name>A0ABT4T141_9ACTN</name>
<organism evidence="1 2">
    <name type="scientific">Nonomuraea ferruginea</name>
    <dbReference type="NCBI Taxonomy" id="46174"/>
    <lineage>
        <taxon>Bacteria</taxon>
        <taxon>Bacillati</taxon>
        <taxon>Actinomycetota</taxon>
        <taxon>Actinomycetes</taxon>
        <taxon>Streptosporangiales</taxon>
        <taxon>Streptosporangiaceae</taxon>
        <taxon>Nonomuraea</taxon>
    </lineage>
</organism>
<protein>
    <submittedName>
        <fullName evidence="1">Uncharacterized protein</fullName>
    </submittedName>
</protein>
<proteinExistence type="predicted"/>
<keyword evidence="2" id="KW-1185">Reference proteome</keyword>
<dbReference type="Proteomes" id="UP001212498">
    <property type="component" value="Unassembled WGS sequence"/>
</dbReference>
<comment type="caution">
    <text evidence="1">The sequence shown here is derived from an EMBL/GenBank/DDBJ whole genome shotgun (WGS) entry which is preliminary data.</text>
</comment>
<evidence type="ECO:0000313" key="1">
    <source>
        <dbReference type="EMBL" id="MDA0642860.1"/>
    </source>
</evidence>